<keyword evidence="1" id="KW-0472">Membrane</keyword>
<organism evidence="2 3">
    <name type="scientific">Nitrosospira multiformis</name>
    <dbReference type="NCBI Taxonomy" id="1231"/>
    <lineage>
        <taxon>Bacteria</taxon>
        <taxon>Pseudomonadati</taxon>
        <taxon>Pseudomonadota</taxon>
        <taxon>Betaproteobacteria</taxon>
        <taxon>Nitrosomonadales</taxon>
        <taxon>Nitrosomonadaceae</taxon>
        <taxon>Nitrosospira</taxon>
    </lineage>
</organism>
<keyword evidence="1" id="KW-0812">Transmembrane</keyword>
<gene>
    <name evidence="2" type="ORF">SAMN05216417_10617</name>
</gene>
<feature type="transmembrane region" description="Helical" evidence="1">
    <location>
        <begin position="72"/>
        <end position="91"/>
    </location>
</feature>
<evidence type="ECO:0000313" key="2">
    <source>
        <dbReference type="EMBL" id="SFU52553.1"/>
    </source>
</evidence>
<keyword evidence="1" id="KW-1133">Transmembrane helix</keyword>
<reference evidence="2 3" key="1">
    <citation type="submission" date="2016-10" db="EMBL/GenBank/DDBJ databases">
        <authorList>
            <person name="de Groot N.N."/>
        </authorList>
    </citation>
    <scope>NUCLEOTIDE SEQUENCE [LARGE SCALE GENOMIC DNA]</scope>
    <source>
        <strain evidence="2 3">Nl14</strain>
    </source>
</reference>
<name>A0A1I7GVT3_9PROT</name>
<dbReference type="AlphaFoldDB" id="A0A1I7GVT3"/>
<proteinExistence type="predicted"/>
<evidence type="ECO:0000256" key="1">
    <source>
        <dbReference type="SAM" id="Phobius"/>
    </source>
</evidence>
<dbReference type="EMBL" id="FPBZ01000006">
    <property type="protein sequence ID" value="SFU52553.1"/>
    <property type="molecule type" value="Genomic_DNA"/>
</dbReference>
<dbReference type="Proteomes" id="UP000182649">
    <property type="component" value="Unassembled WGS sequence"/>
</dbReference>
<evidence type="ECO:0008006" key="4">
    <source>
        <dbReference type="Google" id="ProtNLM"/>
    </source>
</evidence>
<protein>
    <recommendedName>
        <fullName evidence="4">DUF2938 family protein</fullName>
    </recommendedName>
</protein>
<evidence type="ECO:0000313" key="3">
    <source>
        <dbReference type="Proteomes" id="UP000182649"/>
    </source>
</evidence>
<sequence>MTDIIIKSARVGIGGTIVLDLYAFLLQRLFGVPATNWQMVGRWLGHMPSGSFVQTNLGQVKPVPGEHALGWIFHYVIGIAYGLLLVAIWGADGCLSPASPSL</sequence>
<dbReference type="InterPro" id="IPR021329">
    <property type="entry name" value="DUF2938"/>
</dbReference>
<dbReference type="Pfam" id="PF11158">
    <property type="entry name" value="DUF2938"/>
    <property type="match status" value="1"/>
</dbReference>
<accession>A0A1I7GVT3</accession>